<dbReference type="Gene3D" id="3.40.50.150">
    <property type="entry name" value="Vaccinia Virus protein VP39"/>
    <property type="match status" value="2"/>
</dbReference>
<evidence type="ECO:0000256" key="4">
    <source>
        <dbReference type="ARBA" id="ARBA00022679"/>
    </source>
</evidence>
<keyword evidence="6" id="KW-0680">Restriction system</keyword>
<comment type="similarity">
    <text evidence="1">Belongs to the N(4)/N(6)-methyltransferase family. N(4) subfamily.</text>
</comment>
<dbReference type="Proteomes" id="UP000544134">
    <property type="component" value="Unassembled WGS sequence"/>
</dbReference>
<evidence type="ECO:0000256" key="6">
    <source>
        <dbReference type="ARBA" id="ARBA00022747"/>
    </source>
</evidence>
<dbReference type="EC" id="2.1.1.113" evidence="2"/>
<dbReference type="InterPro" id="IPR002941">
    <property type="entry name" value="DNA_methylase_N4/N6"/>
</dbReference>
<sequence length="426" mass="47663">MLDSLVIGSPKRKKNSQSGWTDFFPYYAGFPEDFAKNILQSSGLPSSAVIFDPWNGSGTTTYAAAQLGYASCGIDLNPVMVLVARARSLARTEADSIAPQAKSLTKDVSRLAIKIRENDPLLQWFDVETGNVIRAIESRIRSRLVGTDAADLRAQFDKISCFAATFYVALFTICRRLTAPYRSSNPTWLKTPKGDEAKLTISAKDICSAFVAQATCMADALQKSSFLIDPARVKIAVGNTTEFKVSGLADLILTSPPYCTRIDYTAATRVELALISTLLTENRDDLSRQMIGSIKVPDKIIEPSIFWGETCLKFLDRLRSHDSKASKGYYYKTHLDYFEKMSRSIYNMRASMKRNAIAIMVVQDSYYKDLHNDVPTILGEMAENIGFKMRRREDFIQGNSFLGINSRSRIYRDTSRAVESVICFEK</sequence>
<dbReference type="EMBL" id="JABBGJ010000011">
    <property type="protein sequence ID" value="NML98776.1"/>
    <property type="molecule type" value="Genomic_DNA"/>
</dbReference>
<dbReference type="GO" id="GO:0008170">
    <property type="term" value="F:N-methyltransferase activity"/>
    <property type="evidence" value="ECO:0007669"/>
    <property type="project" value="InterPro"/>
</dbReference>
<evidence type="ECO:0000256" key="7">
    <source>
        <dbReference type="ARBA" id="ARBA00023125"/>
    </source>
</evidence>
<reference evidence="10 11" key="1">
    <citation type="submission" date="2020-04" db="EMBL/GenBank/DDBJ databases">
        <title>Paraburkholderia sp. RP-4-7 isolated from soil.</title>
        <authorList>
            <person name="Dahal R.H."/>
        </authorList>
    </citation>
    <scope>NUCLEOTIDE SEQUENCE [LARGE SCALE GENOMIC DNA]</scope>
    <source>
        <strain evidence="10 11">RP-4-7</strain>
    </source>
</reference>
<accession>A0A848IH39</accession>
<feature type="domain" description="DNA methylase N-4/N-6" evidence="9">
    <location>
        <begin position="12"/>
        <end position="80"/>
    </location>
</feature>
<dbReference type="PROSITE" id="PS00093">
    <property type="entry name" value="N4_MTASE"/>
    <property type="match status" value="1"/>
</dbReference>
<dbReference type="RefSeq" id="WP_169485782.1">
    <property type="nucleotide sequence ID" value="NZ_JABBGJ010000011.1"/>
</dbReference>
<comment type="caution">
    <text evidence="10">The sequence shown here is derived from an EMBL/GenBank/DDBJ whole genome shotgun (WGS) entry which is preliminary data.</text>
</comment>
<keyword evidence="5" id="KW-0949">S-adenosyl-L-methionine</keyword>
<evidence type="ECO:0000313" key="11">
    <source>
        <dbReference type="Proteomes" id="UP000544134"/>
    </source>
</evidence>
<dbReference type="GO" id="GO:0003677">
    <property type="term" value="F:DNA binding"/>
    <property type="evidence" value="ECO:0007669"/>
    <property type="project" value="UniProtKB-KW"/>
</dbReference>
<dbReference type="InterPro" id="IPR017985">
    <property type="entry name" value="MeTrfase_CN4_CS"/>
</dbReference>
<evidence type="ECO:0000259" key="9">
    <source>
        <dbReference type="Pfam" id="PF01555"/>
    </source>
</evidence>
<dbReference type="SUPFAM" id="SSF53335">
    <property type="entry name" value="S-adenosyl-L-methionine-dependent methyltransferases"/>
    <property type="match status" value="2"/>
</dbReference>
<dbReference type="GO" id="GO:0032259">
    <property type="term" value="P:methylation"/>
    <property type="evidence" value="ECO:0007669"/>
    <property type="project" value="UniProtKB-KW"/>
</dbReference>
<dbReference type="Pfam" id="PF01555">
    <property type="entry name" value="N6_N4_Mtase"/>
    <property type="match status" value="1"/>
</dbReference>
<evidence type="ECO:0000256" key="3">
    <source>
        <dbReference type="ARBA" id="ARBA00022603"/>
    </source>
</evidence>
<dbReference type="GO" id="GO:0015667">
    <property type="term" value="F:site-specific DNA-methyltransferase (cytosine-N4-specific) activity"/>
    <property type="evidence" value="ECO:0007669"/>
    <property type="project" value="UniProtKB-EC"/>
</dbReference>
<evidence type="ECO:0000256" key="8">
    <source>
        <dbReference type="ARBA" id="ARBA00049120"/>
    </source>
</evidence>
<protein>
    <recommendedName>
        <fullName evidence="2">site-specific DNA-methyltransferase (cytosine-N(4)-specific)</fullName>
        <ecNumber evidence="2">2.1.1.113</ecNumber>
    </recommendedName>
</protein>
<evidence type="ECO:0000256" key="2">
    <source>
        <dbReference type="ARBA" id="ARBA00012185"/>
    </source>
</evidence>
<keyword evidence="7" id="KW-0238">DNA-binding</keyword>
<gene>
    <name evidence="10" type="ORF">HHL24_12560</name>
</gene>
<comment type="catalytic activity">
    <reaction evidence="8">
        <text>a 2'-deoxycytidine in DNA + S-adenosyl-L-methionine = an N(4)-methyl-2'-deoxycytidine in DNA + S-adenosyl-L-homocysteine + H(+)</text>
        <dbReference type="Rhea" id="RHEA:16857"/>
        <dbReference type="Rhea" id="RHEA-COMP:11369"/>
        <dbReference type="Rhea" id="RHEA-COMP:13674"/>
        <dbReference type="ChEBI" id="CHEBI:15378"/>
        <dbReference type="ChEBI" id="CHEBI:57856"/>
        <dbReference type="ChEBI" id="CHEBI:59789"/>
        <dbReference type="ChEBI" id="CHEBI:85452"/>
        <dbReference type="ChEBI" id="CHEBI:137933"/>
        <dbReference type="EC" id="2.1.1.113"/>
    </reaction>
</comment>
<keyword evidence="3 10" id="KW-0489">Methyltransferase</keyword>
<organism evidence="10 11">
    <name type="scientific">Paraburkholderia polaris</name>
    <dbReference type="NCBI Taxonomy" id="2728848"/>
    <lineage>
        <taxon>Bacteria</taxon>
        <taxon>Pseudomonadati</taxon>
        <taxon>Pseudomonadota</taxon>
        <taxon>Betaproteobacteria</taxon>
        <taxon>Burkholderiales</taxon>
        <taxon>Burkholderiaceae</taxon>
        <taxon>Paraburkholderia</taxon>
    </lineage>
</organism>
<dbReference type="InterPro" id="IPR029063">
    <property type="entry name" value="SAM-dependent_MTases_sf"/>
</dbReference>
<keyword evidence="11" id="KW-1185">Reference proteome</keyword>
<evidence type="ECO:0000256" key="1">
    <source>
        <dbReference type="ARBA" id="ARBA00010203"/>
    </source>
</evidence>
<evidence type="ECO:0000256" key="5">
    <source>
        <dbReference type="ARBA" id="ARBA00022691"/>
    </source>
</evidence>
<name>A0A848IH39_9BURK</name>
<proteinExistence type="inferred from homology"/>
<dbReference type="AlphaFoldDB" id="A0A848IH39"/>
<keyword evidence="4 10" id="KW-0808">Transferase</keyword>
<dbReference type="GO" id="GO:0009307">
    <property type="term" value="P:DNA restriction-modification system"/>
    <property type="evidence" value="ECO:0007669"/>
    <property type="project" value="UniProtKB-KW"/>
</dbReference>
<evidence type="ECO:0000313" key="10">
    <source>
        <dbReference type="EMBL" id="NML98776.1"/>
    </source>
</evidence>